<dbReference type="EMBL" id="CP018076">
    <property type="protein sequence ID" value="APE44602.1"/>
    <property type="molecule type" value="Genomic_DNA"/>
</dbReference>
<comment type="subcellular location">
    <subcellularLocation>
        <location evidence="1">Cytoplasm</location>
    </subcellularLocation>
</comment>
<sequence>MNIGNAAKQTGLTVKTIRYYEDIGLISAARSENGYREFGGKQITQLRMLAQARHLGFGLEECRRLLDLDADPARASRDVKALALRNLDTVRDKIAQLQTLEMELEVMINQCHGDDAPDCAILNGLAHVPDDEPRETEAVE</sequence>
<dbReference type="NCBIfam" id="TIGR02044">
    <property type="entry name" value="CueR"/>
    <property type="match status" value="1"/>
</dbReference>
<dbReference type="PRINTS" id="PR00040">
    <property type="entry name" value="HTHMERR"/>
</dbReference>
<dbReference type="PROSITE" id="PS50937">
    <property type="entry name" value="HTH_MERR_2"/>
    <property type="match status" value="1"/>
</dbReference>
<dbReference type="KEGG" id="suam:BOO69_15165"/>
<dbReference type="InterPro" id="IPR011789">
    <property type="entry name" value="CueR"/>
</dbReference>
<keyword evidence="9" id="KW-0010">Activator</keyword>
<evidence type="ECO:0000256" key="8">
    <source>
        <dbReference type="ARBA" id="ARBA00023125"/>
    </source>
</evidence>
<protein>
    <recommendedName>
        <fullName evidence="3">HTH-type transcriptional regulator CueR</fullName>
    </recommendedName>
    <alternativeName>
        <fullName evidence="12">Copper efflux regulator</fullName>
    </alternativeName>
    <alternativeName>
        <fullName evidence="11">Copper export regulator</fullName>
    </alternativeName>
</protein>
<evidence type="ECO:0000256" key="4">
    <source>
        <dbReference type="ARBA" id="ARBA00022490"/>
    </source>
</evidence>
<dbReference type="GO" id="GO:0045893">
    <property type="term" value="P:positive regulation of DNA-templated transcription"/>
    <property type="evidence" value="ECO:0007669"/>
    <property type="project" value="InterPro"/>
</dbReference>
<reference evidence="14 15" key="1">
    <citation type="submission" date="2016-11" db="EMBL/GenBank/DDBJ databases">
        <title>Complete genome sequence of Sulfitobacter sp. AM1-D1, a toxic bacteria associated with marine dinoflagellate Alexandrium minutum in East China Sea.</title>
        <authorList>
            <person name="Yang Q."/>
            <person name="Zhang X."/>
            <person name="Tian X."/>
        </authorList>
    </citation>
    <scope>NUCLEOTIDE SEQUENCE [LARGE SCALE GENOMIC DNA]</scope>
    <source>
        <strain evidence="14 15">AM1-D1</strain>
    </source>
</reference>
<evidence type="ECO:0000256" key="7">
    <source>
        <dbReference type="ARBA" id="ARBA00023015"/>
    </source>
</evidence>
<evidence type="ECO:0000256" key="1">
    <source>
        <dbReference type="ARBA" id="ARBA00004496"/>
    </source>
</evidence>
<dbReference type="SUPFAM" id="SSF46955">
    <property type="entry name" value="Putative DNA-binding domain"/>
    <property type="match status" value="1"/>
</dbReference>
<gene>
    <name evidence="14" type="ORF">BOO69_15165</name>
</gene>
<keyword evidence="7" id="KW-0805">Transcription regulation</keyword>
<organism evidence="14 15">
    <name type="scientific">Sulfitobacter alexandrii</name>
    <dbReference type="NCBI Taxonomy" id="1917485"/>
    <lineage>
        <taxon>Bacteria</taxon>
        <taxon>Pseudomonadati</taxon>
        <taxon>Pseudomonadota</taxon>
        <taxon>Alphaproteobacteria</taxon>
        <taxon>Rhodobacterales</taxon>
        <taxon>Roseobacteraceae</taxon>
        <taxon>Sulfitobacter</taxon>
    </lineage>
</organism>
<dbReference type="PROSITE" id="PS00552">
    <property type="entry name" value="HTH_MERR_1"/>
    <property type="match status" value="1"/>
</dbReference>
<proteinExistence type="predicted"/>
<accession>A0A1J0WJV9</accession>
<evidence type="ECO:0000256" key="2">
    <source>
        <dbReference type="ARBA" id="ARBA00011738"/>
    </source>
</evidence>
<evidence type="ECO:0000259" key="13">
    <source>
        <dbReference type="PROSITE" id="PS50937"/>
    </source>
</evidence>
<keyword evidence="5" id="KW-0479">Metal-binding</keyword>
<evidence type="ECO:0000256" key="3">
    <source>
        <dbReference type="ARBA" id="ARBA00017250"/>
    </source>
</evidence>
<dbReference type="InterPro" id="IPR000551">
    <property type="entry name" value="MerR-type_HTH_dom"/>
</dbReference>
<dbReference type="SMART" id="SM00422">
    <property type="entry name" value="HTH_MERR"/>
    <property type="match status" value="1"/>
</dbReference>
<evidence type="ECO:0000256" key="6">
    <source>
        <dbReference type="ARBA" id="ARBA00023008"/>
    </source>
</evidence>
<dbReference type="GO" id="GO:0003700">
    <property type="term" value="F:DNA-binding transcription factor activity"/>
    <property type="evidence" value="ECO:0007669"/>
    <property type="project" value="InterPro"/>
</dbReference>
<evidence type="ECO:0000256" key="12">
    <source>
        <dbReference type="ARBA" id="ARBA00032335"/>
    </source>
</evidence>
<dbReference type="Pfam" id="PF13411">
    <property type="entry name" value="MerR_1"/>
    <property type="match status" value="1"/>
</dbReference>
<dbReference type="InterPro" id="IPR047057">
    <property type="entry name" value="MerR_fam"/>
</dbReference>
<keyword evidence="6" id="KW-0186">Copper</keyword>
<evidence type="ECO:0000256" key="9">
    <source>
        <dbReference type="ARBA" id="ARBA00023159"/>
    </source>
</evidence>
<keyword evidence="15" id="KW-1185">Reference proteome</keyword>
<dbReference type="OrthoDB" id="9802944at2"/>
<keyword evidence="4" id="KW-0963">Cytoplasm</keyword>
<evidence type="ECO:0000256" key="11">
    <source>
        <dbReference type="ARBA" id="ARBA00031472"/>
    </source>
</evidence>
<dbReference type="InterPro" id="IPR009061">
    <property type="entry name" value="DNA-bd_dom_put_sf"/>
</dbReference>
<keyword evidence="10" id="KW-0804">Transcription</keyword>
<dbReference type="AlphaFoldDB" id="A0A1J0WJV9"/>
<dbReference type="GO" id="GO:0003677">
    <property type="term" value="F:DNA binding"/>
    <property type="evidence" value="ECO:0007669"/>
    <property type="project" value="UniProtKB-KW"/>
</dbReference>
<dbReference type="GO" id="GO:0005507">
    <property type="term" value="F:copper ion binding"/>
    <property type="evidence" value="ECO:0007669"/>
    <property type="project" value="InterPro"/>
</dbReference>
<name>A0A1J0WJV9_9RHOB</name>
<evidence type="ECO:0000256" key="5">
    <source>
        <dbReference type="ARBA" id="ARBA00022723"/>
    </source>
</evidence>
<dbReference type="GO" id="GO:0005737">
    <property type="term" value="C:cytoplasm"/>
    <property type="evidence" value="ECO:0007669"/>
    <property type="project" value="UniProtKB-SubCell"/>
</dbReference>
<dbReference type="Gene3D" id="1.10.1660.10">
    <property type="match status" value="1"/>
</dbReference>
<dbReference type="PANTHER" id="PTHR30204:SF16">
    <property type="entry name" value="HTH-TYPE TRANSCRIPTIONAL REGULATOR CUER"/>
    <property type="match status" value="1"/>
</dbReference>
<feature type="domain" description="HTH merR-type" evidence="13">
    <location>
        <begin position="1"/>
        <end position="68"/>
    </location>
</feature>
<dbReference type="Proteomes" id="UP000181897">
    <property type="component" value="Chromosome"/>
</dbReference>
<evidence type="ECO:0000313" key="14">
    <source>
        <dbReference type="EMBL" id="APE44602.1"/>
    </source>
</evidence>
<dbReference type="STRING" id="1917485.BOO69_15165"/>
<comment type="subunit">
    <text evidence="2">Homodimer.</text>
</comment>
<keyword evidence="8" id="KW-0238">DNA-binding</keyword>
<evidence type="ECO:0000256" key="10">
    <source>
        <dbReference type="ARBA" id="ARBA00023163"/>
    </source>
</evidence>
<evidence type="ECO:0000313" key="15">
    <source>
        <dbReference type="Proteomes" id="UP000181897"/>
    </source>
</evidence>
<dbReference type="PANTHER" id="PTHR30204">
    <property type="entry name" value="REDOX-CYCLING DRUG-SENSING TRANSCRIPTIONAL ACTIVATOR SOXR"/>
    <property type="match status" value="1"/>
</dbReference>
<dbReference type="RefSeq" id="WP_071972950.1">
    <property type="nucleotide sequence ID" value="NZ_CP018076.1"/>
</dbReference>